<organism evidence="1">
    <name type="scientific">Anguilla anguilla</name>
    <name type="common">European freshwater eel</name>
    <name type="synonym">Muraena anguilla</name>
    <dbReference type="NCBI Taxonomy" id="7936"/>
    <lineage>
        <taxon>Eukaryota</taxon>
        <taxon>Metazoa</taxon>
        <taxon>Chordata</taxon>
        <taxon>Craniata</taxon>
        <taxon>Vertebrata</taxon>
        <taxon>Euteleostomi</taxon>
        <taxon>Actinopterygii</taxon>
        <taxon>Neopterygii</taxon>
        <taxon>Teleostei</taxon>
        <taxon>Anguilliformes</taxon>
        <taxon>Anguillidae</taxon>
        <taxon>Anguilla</taxon>
    </lineage>
</organism>
<dbReference type="EMBL" id="GBXM01041166">
    <property type="protein sequence ID" value="JAH67411.1"/>
    <property type="molecule type" value="Transcribed_RNA"/>
</dbReference>
<reference evidence="1" key="1">
    <citation type="submission" date="2014-11" db="EMBL/GenBank/DDBJ databases">
        <authorList>
            <person name="Amaro Gonzalez C."/>
        </authorList>
    </citation>
    <scope>NUCLEOTIDE SEQUENCE</scope>
</reference>
<evidence type="ECO:0000313" key="1">
    <source>
        <dbReference type="EMBL" id="JAH67411.1"/>
    </source>
</evidence>
<reference evidence="1" key="2">
    <citation type="journal article" date="2015" name="Fish Shellfish Immunol.">
        <title>Early steps in the European eel (Anguilla anguilla)-Vibrio vulnificus interaction in the gills: Role of the RtxA13 toxin.</title>
        <authorList>
            <person name="Callol A."/>
            <person name="Pajuelo D."/>
            <person name="Ebbesson L."/>
            <person name="Teles M."/>
            <person name="MacKenzie S."/>
            <person name="Amaro C."/>
        </authorList>
    </citation>
    <scope>NUCLEOTIDE SEQUENCE</scope>
</reference>
<proteinExistence type="predicted"/>
<sequence length="39" mass="4433">MSCTESECYPNTASQTFSGDNLLNHGWFWSEFSAVMLQL</sequence>
<accession>A0A0E9UNS8</accession>
<dbReference type="AlphaFoldDB" id="A0A0E9UNS8"/>
<protein>
    <submittedName>
        <fullName evidence="1">Uncharacterized protein</fullName>
    </submittedName>
</protein>
<name>A0A0E9UNS8_ANGAN</name>